<dbReference type="EMBL" id="CAJVCH010052373">
    <property type="protein sequence ID" value="CAG7718295.1"/>
    <property type="molecule type" value="Genomic_DNA"/>
</dbReference>
<dbReference type="AlphaFoldDB" id="A0A8J2JJF7"/>
<keyword evidence="1" id="KW-1133">Transmembrane helix</keyword>
<reference evidence="2" key="1">
    <citation type="submission" date="2021-06" db="EMBL/GenBank/DDBJ databases">
        <authorList>
            <person name="Hodson N. C."/>
            <person name="Mongue J. A."/>
            <person name="Jaron S. K."/>
        </authorList>
    </citation>
    <scope>NUCLEOTIDE SEQUENCE</scope>
</reference>
<evidence type="ECO:0000256" key="1">
    <source>
        <dbReference type="SAM" id="Phobius"/>
    </source>
</evidence>
<comment type="caution">
    <text evidence="2">The sequence shown here is derived from an EMBL/GenBank/DDBJ whole genome shotgun (WGS) entry which is preliminary data.</text>
</comment>
<feature type="transmembrane region" description="Helical" evidence="1">
    <location>
        <begin position="103"/>
        <end position="126"/>
    </location>
</feature>
<protein>
    <submittedName>
        <fullName evidence="2">Uncharacterized protein</fullName>
    </submittedName>
</protein>
<evidence type="ECO:0000313" key="2">
    <source>
        <dbReference type="EMBL" id="CAG7718295.1"/>
    </source>
</evidence>
<name>A0A8J2JJF7_9HEXA</name>
<proteinExistence type="predicted"/>
<dbReference type="Proteomes" id="UP000708208">
    <property type="component" value="Unassembled WGS sequence"/>
</dbReference>
<feature type="transmembrane region" description="Helical" evidence="1">
    <location>
        <begin position="138"/>
        <end position="161"/>
    </location>
</feature>
<feature type="transmembrane region" description="Helical" evidence="1">
    <location>
        <begin position="44"/>
        <end position="71"/>
    </location>
</feature>
<keyword evidence="1" id="KW-0812">Transmembrane</keyword>
<feature type="transmembrane region" description="Helical" evidence="1">
    <location>
        <begin position="173"/>
        <end position="194"/>
    </location>
</feature>
<gene>
    <name evidence="2" type="ORF">AFUS01_LOCUS7696</name>
</gene>
<keyword evidence="1" id="KW-0472">Membrane</keyword>
<evidence type="ECO:0000313" key="3">
    <source>
        <dbReference type="Proteomes" id="UP000708208"/>
    </source>
</evidence>
<organism evidence="2 3">
    <name type="scientific">Allacma fusca</name>
    <dbReference type="NCBI Taxonomy" id="39272"/>
    <lineage>
        <taxon>Eukaryota</taxon>
        <taxon>Metazoa</taxon>
        <taxon>Ecdysozoa</taxon>
        <taxon>Arthropoda</taxon>
        <taxon>Hexapoda</taxon>
        <taxon>Collembola</taxon>
        <taxon>Symphypleona</taxon>
        <taxon>Sminthuridae</taxon>
        <taxon>Allacma</taxon>
    </lineage>
</organism>
<sequence>MMHFVNASQIGPRKFIGTLGNQKNPEIRSPLKARKPRVPPTEGCCTRAVAMFHIVVHISLILIFLVVLLILSLNGKSAEDEINNNPDKYGKFLWNFNKAGIKAVIILFAFGLAGSILGLLMSIVLLKGEKERSIFKLKLWIVYTLIVCCSCILFPCYIWKLNDGPLWAYQGKILIFIVLFIIEIIFLWIVTAYIRKIQTTPVPAPDALISDV</sequence>
<keyword evidence="3" id="KW-1185">Reference proteome</keyword>
<accession>A0A8J2JJF7</accession>